<comment type="caution">
    <text evidence="4">The sequence shown here is derived from an EMBL/GenBank/DDBJ whole genome shotgun (WGS) entry which is preliminary data.</text>
</comment>
<dbReference type="Pfam" id="PF11938">
    <property type="entry name" value="DUF3456"/>
    <property type="match status" value="1"/>
</dbReference>
<accession>A0A3R7K0H2</accession>
<gene>
    <name evidence="4" type="ORF">Tco025E_08941</name>
</gene>
<evidence type="ECO:0000313" key="5">
    <source>
        <dbReference type="Proteomes" id="UP000284403"/>
    </source>
</evidence>
<feature type="chain" id="PRO_5018528979" description="DUF3456 domain-containing protein" evidence="2">
    <location>
        <begin position="31"/>
        <end position="311"/>
    </location>
</feature>
<dbReference type="AlphaFoldDB" id="A0A3R7K0H2"/>
<feature type="compositionally biased region" description="Acidic residues" evidence="1">
    <location>
        <begin position="287"/>
        <end position="303"/>
    </location>
</feature>
<keyword evidence="2" id="KW-0732">Signal</keyword>
<dbReference type="InterPro" id="IPR021852">
    <property type="entry name" value="DUF3456"/>
</dbReference>
<keyword evidence="5" id="KW-1185">Reference proteome</keyword>
<feature type="region of interest" description="Disordered" evidence="1">
    <location>
        <begin position="252"/>
        <end position="311"/>
    </location>
</feature>
<evidence type="ECO:0000313" key="4">
    <source>
        <dbReference type="EMBL" id="RNE99715.1"/>
    </source>
</evidence>
<dbReference type="OrthoDB" id="249838at2759"/>
<dbReference type="EMBL" id="MKKU01000934">
    <property type="protein sequence ID" value="RNE99715.1"/>
    <property type="molecule type" value="Genomic_DNA"/>
</dbReference>
<evidence type="ECO:0000256" key="2">
    <source>
        <dbReference type="SAM" id="SignalP"/>
    </source>
</evidence>
<proteinExistence type="predicted"/>
<feature type="domain" description="DUF3456" evidence="3">
    <location>
        <begin position="52"/>
        <end position="197"/>
    </location>
</feature>
<organism evidence="4 5">
    <name type="scientific">Trypanosoma conorhini</name>
    <dbReference type="NCBI Taxonomy" id="83891"/>
    <lineage>
        <taxon>Eukaryota</taxon>
        <taxon>Discoba</taxon>
        <taxon>Euglenozoa</taxon>
        <taxon>Kinetoplastea</taxon>
        <taxon>Metakinetoplastina</taxon>
        <taxon>Trypanosomatida</taxon>
        <taxon>Trypanosomatidae</taxon>
        <taxon>Trypanosoma</taxon>
    </lineage>
</organism>
<feature type="signal peptide" evidence="2">
    <location>
        <begin position="1"/>
        <end position="30"/>
    </location>
</feature>
<dbReference type="RefSeq" id="XP_029224093.1">
    <property type="nucleotide sequence ID" value="XM_029375772.1"/>
</dbReference>
<evidence type="ECO:0000259" key="3">
    <source>
        <dbReference type="Pfam" id="PF11938"/>
    </source>
</evidence>
<protein>
    <recommendedName>
        <fullName evidence="3">DUF3456 domain-containing protein</fullName>
    </recommendedName>
</protein>
<sequence>MRLCLPINSPVRQTSLFFALCLFTLGGVLSGSAATLDDPRFRIHGPSYAYMDCSACIAFAGYLGQRMNASLEYDGRGGATFLSTHRLDAKNKLQRSVYATSELRSVEVLEKICNDALEENYVLRLDLDRRIRVYESEKSDSPFAQHYSLQDAEALKSVSKTAVRSFCTRVMDEEEDAMMALVREVRELAELERRLCGGNDVNSSAATTPPPPLEELITAVCIGTEASLAAELGRIHRYEQWQDTFAKRREEAIEKSGGRSSEPVVAKPVEHNANDTKPWVLFPELGADADQDGDGDGDAGEGDTGERGMDL</sequence>
<reference evidence="4 5" key="1">
    <citation type="journal article" date="2018" name="BMC Genomics">
        <title>Genomic comparison of Trypanosoma conorhini and Trypanosoma rangeli to Trypanosoma cruzi strains of high and low virulence.</title>
        <authorList>
            <person name="Bradwell K.R."/>
            <person name="Koparde V.N."/>
            <person name="Matveyev A.V."/>
            <person name="Serrano M.G."/>
            <person name="Alves J.M."/>
            <person name="Parikh H."/>
            <person name="Huang B."/>
            <person name="Lee V."/>
            <person name="Espinosa-Alvarez O."/>
            <person name="Ortiz P.A."/>
            <person name="Costa-Martins A.G."/>
            <person name="Teixeira M.M."/>
            <person name="Buck G.A."/>
        </authorList>
    </citation>
    <scope>NUCLEOTIDE SEQUENCE [LARGE SCALE GENOMIC DNA]</scope>
    <source>
        <strain evidence="4 5">025E</strain>
    </source>
</reference>
<name>A0A3R7K0H2_9TRYP</name>
<dbReference type="Proteomes" id="UP000284403">
    <property type="component" value="Unassembled WGS sequence"/>
</dbReference>
<evidence type="ECO:0000256" key="1">
    <source>
        <dbReference type="SAM" id="MobiDB-lite"/>
    </source>
</evidence>
<dbReference type="GeneID" id="40322552"/>